<dbReference type="Gene3D" id="3.30.530.20">
    <property type="match status" value="1"/>
</dbReference>
<dbReference type="EMBL" id="JACKVC010000017">
    <property type="protein sequence ID" value="MCV7390061.1"/>
    <property type="molecule type" value="Genomic_DNA"/>
</dbReference>
<dbReference type="EMBL" id="JBDLOU010000030">
    <property type="protein sequence ID" value="MEX3739696.1"/>
    <property type="molecule type" value="Genomic_DNA"/>
</dbReference>
<protein>
    <submittedName>
        <fullName evidence="1">SRPBCC family protein</fullName>
    </submittedName>
</protein>
<evidence type="ECO:0000313" key="2">
    <source>
        <dbReference type="EMBL" id="MEX3739696.1"/>
    </source>
</evidence>
<evidence type="ECO:0000313" key="4">
    <source>
        <dbReference type="Proteomes" id="UP001558474"/>
    </source>
</evidence>
<dbReference type="SUPFAM" id="SSF55961">
    <property type="entry name" value="Bet v1-like"/>
    <property type="match status" value="1"/>
</dbReference>
<evidence type="ECO:0000313" key="1">
    <source>
        <dbReference type="EMBL" id="MCV7390061.1"/>
    </source>
</evidence>
<dbReference type="Proteomes" id="UP001141659">
    <property type="component" value="Unassembled WGS sequence"/>
</dbReference>
<proteinExistence type="predicted"/>
<keyword evidence="4" id="KW-1185">Reference proteome</keyword>
<reference evidence="1" key="2">
    <citation type="journal article" date="2022" name="BMC Genomics">
        <title>Comparative genome analysis of mycobacteria focusing on tRNA and non-coding RNA.</title>
        <authorList>
            <person name="Behra P.R.K."/>
            <person name="Pettersson B.M.F."/>
            <person name="Ramesh M."/>
            <person name="Das S."/>
            <person name="Dasgupta S."/>
            <person name="Kirsebom L.A."/>
        </authorList>
    </citation>
    <scope>NUCLEOTIDE SEQUENCE</scope>
    <source>
        <strain evidence="1">DSM 44242</strain>
    </source>
</reference>
<name>A0AAW5T4P2_9MYCO</name>
<dbReference type="InterPro" id="IPR019587">
    <property type="entry name" value="Polyketide_cyclase/dehydratase"/>
</dbReference>
<accession>A0AAW5T4P2</accession>
<evidence type="ECO:0000313" key="3">
    <source>
        <dbReference type="Proteomes" id="UP001141659"/>
    </source>
</evidence>
<dbReference type="CDD" id="cd07821">
    <property type="entry name" value="PYR_PYL_RCAR_like"/>
    <property type="match status" value="1"/>
</dbReference>
<comment type="caution">
    <text evidence="1">The sequence shown here is derived from an EMBL/GenBank/DDBJ whole genome shotgun (WGS) entry which is preliminary data.</text>
</comment>
<dbReference type="InterPro" id="IPR023393">
    <property type="entry name" value="START-like_dom_sf"/>
</dbReference>
<sequence length="144" mass="15593">MPTIHVERVIGAPLEQVFDWMADPAGLATAPLVLRSRWATGWSQPAAGAVRAVTGTGMWFREEITAYDRPNSYSYLIIGSFPPFDHDGGTLTFTPDGDGTHVDWTTSYTHPARGGGKAMESVSSPLLAWNFRAILANCAKALEP</sequence>
<reference evidence="2 4" key="3">
    <citation type="submission" date="2024-04" db="EMBL/GenBank/DDBJ databases">
        <title>Genomic Markers of Mycobacteria.</title>
        <authorList>
            <person name="Soliman M.S."/>
            <person name="Elkholy A."/>
            <person name="Soliman N.S."/>
            <person name="Abbas A."/>
            <person name="Khayrat S."/>
            <person name="Shawky S."/>
        </authorList>
    </citation>
    <scope>NUCLEOTIDE SEQUENCE [LARGE SCALE GENOMIC DNA]</scope>
    <source>
        <strain evidence="2 4">Egy-CU-AM5</strain>
    </source>
</reference>
<reference evidence="1" key="1">
    <citation type="submission" date="2020-07" db="EMBL/GenBank/DDBJ databases">
        <authorList>
            <person name="Pettersson B.M.F."/>
            <person name="Behra P.R.K."/>
            <person name="Ramesh M."/>
            <person name="Das S."/>
            <person name="Dasgupta S."/>
            <person name="Kirsebom L.A."/>
        </authorList>
    </citation>
    <scope>NUCLEOTIDE SEQUENCE</scope>
    <source>
        <strain evidence="1">DSM 44242</strain>
    </source>
</reference>
<dbReference type="RefSeq" id="WP_036444605.1">
    <property type="nucleotide sequence ID" value="NZ_JACKVC010000017.1"/>
</dbReference>
<organism evidence="1 3">
    <name type="scientific">Mycolicibacterium porcinum</name>
    <dbReference type="NCBI Taxonomy" id="39693"/>
    <lineage>
        <taxon>Bacteria</taxon>
        <taxon>Bacillati</taxon>
        <taxon>Actinomycetota</taxon>
        <taxon>Actinomycetes</taxon>
        <taxon>Mycobacteriales</taxon>
        <taxon>Mycobacteriaceae</taxon>
        <taxon>Mycolicibacterium</taxon>
    </lineage>
</organism>
<dbReference type="Proteomes" id="UP001558474">
    <property type="component" value="Unassembled WGS sequence"/>
</dbReference>
<gene>
    <name evidence="2" type="ORF">ABFW12_15820</name>
    <name evidence="1" type="ORF">H5P34_18540</name>
</gene>
<dbReference type="Pfam" id="PF10604">
    <property type="entry name" value="Polyketide_cyc2"/>
    <property type="match status" value="1"/>
</dbReference>
<dbReference type="AlphaFoldDB" id="A0AAW5T4P2"/>